<feature type="domain" description="2EXR" evidence="1">
    <location>
        <begin position="87"/>
        <end position="175"/>
    </location>
</feature>
<dbReference type="InterPro" id="IPR045518">
    <property type="entry name" value="2EXR"/>
</dbReference>
<reference evidence="2 3" key="1">
    <citation type="submission" date="2015-09" db="EMBL/GenBank/DDBJ databases">
        <title>Host preference determinants of Valsa canker pathogens revealed by comparative genomics.</title>
        <authorList>
            <person name="Yin Z."/>
            <person name="Huang L."/>
        </authorList>
    </citation>
    <scope>NUCLEOTIDE SEQUENCE [LARGE SCALE GENOMIC DNA]</scope>
    <source>
        <strain evidence="2 3">YSFL</strain>
    </source>
</reference>
<dbReference type="Proteomes" id="UP000284375">
    <property type="component" value="Unassembled WGS sequence"/>
</dbReference>
<evidence type="ECO:0000313" key="2">
    <source>
        <dbReference type="EMBL" id="ROV97933.1"/>
    </source>
</evidence>
<accession>A0A423W3M6</accession>
<dbReference type="AlphaFoldDB" id="A0A423W3M6"/>
<dbReference type="Pfam" id="PF20150">
    <property type="entry name" value="2EXR"/>
    <property type="match status" value="1"/>
</dbReference>
<sequence>MDQLRVPDTLDDLEELLETRAFTDETPYTDISNEHMLQLLLRNQQIMIEESRRRERRHYRFEQRVLRELNGLRGQLRALGSDGPVTFPQFQRLPKEIREMIWALSIPRRAYANREHRSNFGNTALPAPAITQVCTESRAVALRHGLFFPVPQTWSSTASNYRICWSWFSPALDVLRLGPVIGNDATDRAAKRVFLECIQYDGADDLFRGPLRVVAADLAQINHFQNLETAYVGYRFFIGRGLSASAVSELFRGDEALLVDMEDATALRRVSRIIESEYQNCHLNNSLGSGSHHMLTTMRTYLSDYEEALPRLRISLIKGRAEERRQAGLPTSSRSQADYLAEDGHPNTDLDWVREALASFEFRPCVLFVPELAPASFPDWLDQDYLLYASDQLDE</sequence>
<organism evidence="2 3">
    <name type="scientific">Cytospora chrysosperma</name>
    <name type="common">Cytospora canker fungus</name>
    <name type="synonym">Sphaeria chrysosperma</name>
    <dbReference type="NCBI Taxonomy" id="252740"/>
    <lineage>
        <taxon>Eukaryota</taxon>
        <taxon>Fungi</taxon>
        <taxon>Dikarya</taxon>
        <taxon>Ascomycota</taxon>
        <taxon>Pezizomycotina</taxon>
        <taxon>Sordariomycetes</taxon>
        <taxon>Sordariomycetidae</taxon>
        <taxon>Diaporthales</taxon>
        <taxon>Cytosporaceae</taxon>
        <taxon>Cytospora</taxon>
    </lineage>
</organism>
<proteinExistence type="predicted"/>
<dbReference type="PANTHER" id="PTHR35910:SF6">
    <property type="entry name" value="2EXR DOMAIN-CONTAINING PROTEIN"/>
    <property type="match status" value="1"/>
</dbReference>
<dbReference type="EMBL" id="LJZO01000015">
    <property type="protein sequence ID" value="ROV97933.1"/>
    <property type="molecule type" value="Genomic_DNA"/>
</dbReference>
<protein>
    <recommendedName>
        <fullName evidence="1">2EXR domain-containing protein</fullName>
    </recommendedName>
</protein>
<evidence type="ECO:0000259" key="1">
    <source>
        <dbReference type="Pfam" id="PF20150"/>
    </source>
</evidence>
<gene>
    <name evidence="2" type="ORF">VSDG_04935</name>
</gene>
<dbReference type="OrthoDB" id="3473305at2759"/>
<name>A0A423W3M6_CYTCH</name>
<comment type="caution">
    <text evidence="2">The sequence shown here is derived from an EMBL/GenBank/DDBJ whole genome shotgun (WGS) entry which is preliminary data.</text>
</comment>
<evidence type="ECO:0000313" key="3">
    <source>
        <dbReference type="Proteomes" id="UP000284375"/>
    </source>
</evidence>
<keyword evidence="3" id="KW-1185">Reference proteome</keyword>
<dbReference type="PANTHER" id="PTHR35910">
    <property type="entry name" value="2EXR DOMAIN-CONTAINING PROTEIN"/>
    <property type="match status" value="1"/>
</dbReference>